<comment type="similarity">
    <text evidence="5 15">Belongs to the aspartokinase family.</text>
</comment>
<gene>
    <name evidence="18" type="primary">dapG</name>
    <name evidence="18" type="ORF">FPZ45_17705</name>
</gene>
<dbReference type="GO" id="GO:0005524">
    <property type="term" value="F:ATP binding"/>
    <property type="evidence" value="ECO:0007669"/>
    <property type="project" value="UniProtKB-KW"/>
</dbReference>
<feature type="binding site" evidence="14">
    <location>
        <position position="189"/>
    </location>
    <ligand>
        <name>ATP</name>
        <dbReference type="ChEBI" id="CHEBI:30616"/>
    </ligand>
</feature>
<proteinExistence type="inferred from homology"/>
<evidence type="ECO:0000256" key="2">
    <source>
        <dbReference type="ARBA" id="ARBA00004766"/>
    </source>
</evidence>
<dbReference type="GO" id="GO:0009090">
    <property type="term" value="P:homoserine biosynthetic process"/>
    <property type="evidence" value="ECO:0007669"/>
    <property type="project" value="TreeGrafter"/>
</dbReference>
<reference evidence="18 19" key="1">
    <citation type="submission" date="2019-07" db="EMBL/GenBank/DDBJ databases">
        <authorList>
            <person name="Kim J."/>
        </authorList>
    </citation>
    <scope>NUCLEOTIDE SEQUENCE [LARGE SCALE GENOMIC DNA]</scope>
    <source>
        <strain evidence="18 19">G13</strain>
    </source>
</reference>
<dbReference type="PANTHER" id="PTHR21499:SF3">
    <property type="entry name" value="ASPARTOKINASE"/>
    <property type="match status" value="1"/>
</dbReference>
<evidence type="ECO:0000256" key="7">
    <source>
        <dbReference type="ARBA" id="ARBA00022679"/>
    </source>
</evidence>
<dbReference type="UniPathway" id="UPA00034">
    <property type="reaction ID" value="UER00015"/>
</dbReference>
<dbReference type="SUPFAM" id="SSF55021">
    <property type="entry name" value="ACT-like"/>
    <property type="match status" value="2"/>
</dbReference>
<feature type="binding site" evidence="14">
    <location>
        <position position="79"/>
    </location>
    <ligand>
        <name>substrate</name>
    </ligand>
</feature>
<evidence type="ECO:0000256" key="14">
    <source>
        <dbReference type="PIRSR" id="PIRSR000726-1"/>
    </source>
</evidence>
<dbReference type="PROSITE" id="PS00324">
    <property type="entry name" value="ASPARTOKINASE"/>
    <property type="match status" value="1"/>
</dbReference>
<accession>A0A559JCK0</accession>
<keyword evidence="8 14" id="KW-0547">Nucleotide-binding</keyword>
<keyword evidence="12" id="KW-0457">Lysine biosynthesis</keyword>
<evidence type="ECO:0000256" key="11">
    <source>
        <dbReference type="ARBA" id="ARBA00022915"/>
    </source>
</evidence>
<keyword evidence="19" id="KW-1185">Reference proteome</keyword>
<dbReference type="NCBIfam" id="TIGR00656">
    <property type="entry name" value="asp_kin_monofn"/>
    <property type="match status" value="1"/>
</dbReference>
<comment type="pathway">
    <text evidence="3 16">Amino-acid biosynthesis; L-methionine biosynthesis via de novo pathway; L-homoserine from L-aspartate: step 1/3.</text>
</comment>
<dbReference type="EC" id="2.7.2.4" evidence="15"/>
<dbReference type="InterPro" id="IPR001048">
    <property type="entry name" value="Asp/Glu/Uridylate_kinase"/>
</dbReference>
<keyword evidence="9 15" id="KW-0418">Kinase</keyword>
<evidence type="ECO:0000256" key="5">
    <source>
        <dbReference type="ARBA" id="ARBA00010122"/>
    </source>
</evidence>
<evidence type="ECO:0000256" key="15">
    <source>
        <dbReference type="RuleBase" id="RU003448"/>
    </source>
</evidence>
<evidence type="ECO:0000259" key="17">
    <source>
        <dbReference type="PROSITE" id="PS51671"/>
    </source>
</evidence>
<feature type="binding site" evidence="14">
    <location>
        <begin position="178"/>
        <end position="179"/>
    </location>
    <ligand>
        <name>ATP</name>
        <dbReference type="ChEBI" id="CHEBI:30616"/>
    </ligand>
</feature>
<feature type="domain" description="ACT" evidence="17">
    <location>
        <begin position="344"/>
        <end position="411"/>
    </location>
</feature>
<dbReference type="UniPathway" id="UPA00050">
    <property type="reaction ID" value="UER00461"/>
</dbReference>
<evidence type="ECO:0000313" key="18">
    <source>
        <dbReference type="EMBL" id="TVX97610.1"/>
    </source>
</evidence>
<dbReference type="InterPro" id="IPR001341">
    <property type="entry name" value="Asp_kinase"/>
</dbReference>
<dbReference type="AlphaFoldDB" id="A0A559JCK0"/>
<evidence type="ECO:0000256" key="1">
    <source>
        <dbReference type="ARBA" id="ARBA00003121"/>
    </source>
</evidence>
<evidence type="ECO:0000256" key="8">
    <source>
        <dbReference type="ARBA" id="ARBA00022741"/>
    </source>
</evidence>
<dbReference type="NCBIfam" id="NF005155">
    <property type="entry name" value="PRK06635.1-4"/>
    <property type="match status" value="1"/>
</dbReference>
<dbReference type="OrthoDB" id="9799110at2"/>
<evidence type="ECO:0000256" key="16">
    <source>
        <dbReference type="RuleBase" id="RU004249"/>
    </source>
</evidence>
<dbReference type="PROSITE" id="PS51671">
    <property type="entry name" value="ACT"/>
    <property type="match status" value="1"/>
</dbReference>
<evidence type="ECO:0000256" key="3">
    <source>
        <dbReference type="ARBA" id="ARBA00004986"/>
    </source>
</evidence>
<dbReference type="InterPro" id="IPR005260">
    <property type="entry name" value="Asp_kin_monofn"/>
</dbReference>
<feature type="binding site" evidence="14">
    <location>
        <begin position="214"/>
        <end position="215"/>
    </location>
    <ligand>
        <name>ATP</name>
        <dbReference type="ChEBI" id="CHEBI:30616"/>
    </ligand>
</feature>
<dbReference type="Proteomes" id="UP000316330">
    <property type="component" value="Unassembled WGS sequence"/>
</dbReference>
<keyword evidence="7 15" id="KW-0808">Transferase</keyword>
<comment type="pathway">
    <text evidence="2 16">Amino-acid biosynthesis; L-lysine biosynthesis via DAP pathway; (S)-tetrahydrodipicolinate from L-aspartate: step 1/4.</text>
</comment>
<dbReference type="GO" id="GO:0019877">
    <property type="term" value="P:diaminopimelate biosynthetic process"/>
    <property type="evidence" value="ECO:0007669"/>
    <property type="project" value="UniProtKB-KW"/>
</dbReference>
<comment type="function">
    <text evidence="1">Catalyzes the phosphorylation of the beta-carboxyl group of aspartic acid with ATP to yield 4-phospho-L-aspartate, which is involved in the branched biosynthetic pathway leading to the biosynthesis of amino acids threonine, isoleucine and methionine.</text>
</comment>
<evidence type="ECO:0000256" key="6">
    <source>
        <dbReference type="ARBA" id="ARBA00022605"/>
    </source>
</evidence>
<dbReference type="GO" id="GO:0005829">
    <property type="term" value="C:cytosol"/>
    <property type="evidence" value="ECO:0007669"/>
    <property type="project" value="TreeGrafter"/>
</dbReference>
<evidence type="ECO:0000256" key="9">
    <source>
        <dbReference type="ARBA" id="ARBA00022777"/>
    </source>
</evidence>
<dbReference type="Pfam" id="PF13840">
    <property type="entry name" value="ACT_7"/>
    <property type="match status" value="1"/>
</dbReference>
<organism evidence="18 19">
    <name type="scientific">Cohnella terricola</name>
    <dbReference type="NCBI Taxonomy" id="1289167"/>
    <lineage>
        <taxon>Bacteria</taxon>
        <taxon>Bacillati</taxon>
        <taxon>Bacillota</taxon>
        <taxon>Bacilli</taxon>
        <taxon>Bacillales</taxon>
        <taxon>Paenibacillaceae</taxon>
        <taxon>Cohnella</taxon>
    </lineage>
</organism>
<dbReference type="RefSeq" id="WP_144704829.1">
    <property type="nucleotide sequence ID" value="NZ_VNJJ01000011.1"/>
</dbReference>
<keyword evidence="11" id="KW-0220">Diaminopimelate biosynthesis</keyword>
<dbReference type="CDD" id="cd04914">
    <property type="entry name" value="ACT_AKi-DapG-BS_1"/>
    <property type="match status" value="1"/>
</dbReference>
<keyword evidence="6 16" id="KW-0028">Amino-acid biosynthesis</keyword>
<dbReference type="EMBL" id="VNJJ01000011">
    <property type="protein sequence ID" value="TVX97610.1"/>
    <property type="molecule type" value="Genomic_DNA"/>
</dbReference>
<dbReference type="NCBIfam" id="TIGR00657">
    <property type="entry name" value="asp_kinases"/>
    <property type="match status" value="1"/>
</dbReference>
<name>A0A559JCK0_9BACL</name>
<sequence>MDLIVQKFGGTSLSDDQSRRHVLRHIIRELEAGNQLVVVVSAMGRSGDPYATDSLLDLIRGRGDALPPRERDLLLSCGELISAAVLCNLLQAEGFPSVVLTGGQAGIRTDDHYGSARILEINGERIRKHLSAREVVIVTGFQGMTRDGEVTTLGRGGSDTSATALGVALKANIVDIYTDVDGILTADPRWVSDARPLTAVSYEEICNMAQNGAKVIHPRAVEIAMKAGVPVRVRSTFSDSEGTLVTNAQALRSQGIWYDRTVTGLAHVKNVTQLSVVNHDGPADLQLRVFRAMASHGISVDFINVMPTGVHYTVSDSDAPLAVRLLAELGFEPQVRRGCAKVSVIGGGMNGEPGVMAVIVEALTAAGIPILQSADSNTTIWVLISETDLAEALQALHSAFGLHLTPNRRNIEEEVGL</sequence>
<comment type="catalytic activity">
    <reaction evidence="13 15">
        <text>L-aspartate + ATP = 4-phospho-L-aspartate + ADP</text>
        <dbReference type="Rhea" id="RHEA:23776"/>
        <dbReference type="ChEBI" id="CHEBI:29991"/>
        <dbReference type="ChEBI" id="CHEBI:30616"/>
        <dbReference type="ChEBI" id="CHEBI:57535"/>
        <dbReference type="ChEBI" id="CHEBI:456216"/>
        <dbReference type="EC" id="2.7.2.4"/>
    </reaction>
</comment>
<dbReference type="InterPro" id="IPR018042">
    <property type="entry name" value="Aspartate_kinase_CS"/>
</dbReference>
<dbReference type="InterPro" id="IPR036393">
    <property type="entry name" value="AceGlu_kinase-like_sf"/>
</dbReference>
<comment type="caution">
    <text evidence="18">The sequence shown here is derived from an EMBL/GenBank/DDBJ whole genome shotgun (WGS) entry which is preliminary data.</text>
</comment>
<dbReference type="UniPathway" id="UPA00051">
    <property type="reaction ID" value="UER00462"/>
</dbReference>
<keyword evidence="10 14" id="KW-0067">ATP-binding</keyword>
<dbReference type="Pfam" id="PF00696">
    <property type="entry name" value="AA_kinase"/>
    <property type="match status" value="1"/>
</dbReference>
<dbReference type="PANTHER" id="PTHR21499">
    <property type="entry name" value="ASPARTATE KINASE"/>
    <property type="match status" value="1"/>
</dbReference>
<dbReference type="FunFam" id="3.40.1160.10:FF:000002">
    <property type="entry name" value="Aspartokinase"/>
    <property type="match status" value="1"/>
</dbReference>
<dbReference type="Gene3D" id="3.30.2130.10">
    <property type="entry name" value="VC0802-like"/>
    <property type="match status" value="1"/>
</dbReference>
<dbReference type="SUPFAM" id="SSF53633">
    <property type="entry name" value="Carbamate kinase-like"/>
    <property type="match status" value="1"/>
</dbReference>
<evidence type="ECO:0000256" key="13">
    <source>
        <dbReference type="ARBA" id="ARBA00047872"/>
    </source>
</evidence>
<dbReference type="GO" id="GO:0004072">
    <property type="term" value="F:aspartate kinase activity"/>
    <property type="evidence" value="ECO:0007669"/>
    <property type="project" value="UniProtKB-EC"/>
</dbReference>
<evidence type="ECO:0000313" key="19">
    <source>
        <dbReference type="Proteomes" id="UP000316330"/>
    </source>
</evidence>
<evidence type="ECO:0000256" key="10">
    <source>
        <dbReference type="ARBA" id="ARBA00022840"/>
    </source>
</evidence>
<dbReference type="GO" id="GO:0009089">
    <property type="term" value="P:lysine biosynthetic process via diaminopimelate"/>
    <property type="evidence" value="ECO:0007669"/>
    <property type="project" value="UniProtKB-UniPathway"/>
</dbReference>
<dbReference type="NCBIfam" id="NF006068">
    <property type="entry name" value="PRK08210.1"/>
    <property type="match status" value="1"/>
</dbReference>
<feature type="binding site" evidence="14">
    <location>
        <position position="52"/>
    </location>
    <ligand>
        <name>substrate</name>
    </ligand>
</feature>
<dbReference type="InterPro" id="IPR002912">
    <property type="entry name" value="ACT_dom"/>
</dbReference>
<dbReference type="InterPro" id="IPR027795">
    <property type="entry name" value="CASTOR_ACT_dom"/>
</dbReference>
<evidence type="ECO:0000256" key="12">
    <source>
        <dbReference type="ARBA" id="ARBA00023154"/>
    </source>
</evidence>
<protein>
    <recommendedName>
        <fullName evidence="15">Aspartokinase</fullName>
        <ecNumber evidence="15">2.7.2.4</ecNumber>
    </recommendedName>
</protein>
<dbReference type="GO" id="GO:0009088">
    <property type="term" value="P:threonine biosynthetic process"/>
    <property type="evidence" value="ECO:0007669"/>
    <property type="project" value="UniProtKB-UniPathway"/>
</dbReference>
<dbReference type="PIRSF" id="PIRSF000726">
    <property type="entry name" value="Asp_kin"/>
    <property type="match status" value="1"/>
</dbReference>
<dbReference type="InterPro" id="IPR045865">
    <property type="entry name" value="ACT-like_dom_sf"/>
</dbReference>
<comment type="pathway">
    <text evidence="4 16">Amino-acid biosynthesis; L-threonine biosynthesis; L-threonine from L-aspartate: step 1/5.</text>
</comment>
<dbReference type="Gene3D" id="3.40.1160.10">
    <property type="entry name" value="Acetylglutamate kinase-like"/>
    <property type="match status" value="1"/>
</dbReference>
<evidence type="ECO:0000256" key="4">
    <source>
        <dbReference type="ARBA" id="ARBA00005139"/>
    </source>
</evidence>
<feature type="binding site" evidence="14">
    <location>
        <begin position="7"/>
        <end position="10"/>
    </location>
    <ligand>
        <name>ATP</name>
        <dbReference type="ChEBI" id="CHEBI:30616"/>
    </ligand>
</feature>